<name>A0ABT0ZYK3_9PSEU</name>
<keyword evidence="5 11" id="KW-0418">Kinase</keyword>
<feature type="binding site" evidence="7">
    <location>
        <position position="41"/>
    </location>
    <ligand>
        <name>ATP</name>
        <dbReference type="ChEBI" id="CHEBI:30616"/>
    </ligand>
</feature>
<feature type="domain" description="Protein kinase" evidence="10">
    <location>
        <begin position="12"/>
        <end position="273"/>
    </location>
</feature>
<accession>A0ABT0ZYK3</accession>
<keyword evidence="4 7" id="KW-0547">Nucleotide-binding</keyword>
<proteinExistence type="predicted"/>
<dbReference type="InterPro" id="IPR011009">
    <property type="entry name" value="Kinase-like_dom_sf"/>
</dbReference>
<keyword evidence="9" id="KW-0472">Membrane</keyword>
<evidence type="ECO:0000256" key="9">
    <source>
        <dbReference type="SAM" id="Phobius"/>
    </source>
</evidence>
<dbReference type="PROSITE" id="PS00108">
    <property type="entry name" value="PROTEIN_KINASE_ST"/>
    <property type="match status" value="1"/>
</dbReference>
<dbReference type="CDD" id="cd14014">
    <property type="entry name" value="STKc_PknB_like"/>
    <property type="match status" value="1"/>
</dbReference>
<feature type="compositionally biased region" description="Low complexity" evidence="8">
    <location>
        <begin position="425"/>
        <end position="448"/>
    </location>
</feature>
<dbReference type="PROSITE" id="PS00107">
    <property type="entry name" value="PROTEIN_KINASE_ATP"/>
    <property type="match status" value="1"/>
</dbReference>
<evidence type="ECO:0000313" key="12">
    <source>
        <dbReference type="Proteomes" id="UP001165283"/>
    </source>
</evidence>
<dbReference type="EC" id="2.7.11.1" evidence="1"/>
<dbReference type="SMART" id="SM00220">
    <property type="entry name" value="S_TKc"/>
    <property type="match status" value="1"/>
</dbReference>
<keyword evidence="3" id="KW-0808">Transferase</keyword>
<feature type="transmembrane region" description="Helical" evidence="9">
    <location>
        <begin position="400"/>
        <end position="421"/>
    </location>
</feature>
<dbReference type="Gene3D" id="3.30.200.20">
    <property type="entry name" value="Phosphorylase Kinase, domain 1"/>
    <property type="match status" value="1"/>
</dbReference>
<dbReference type="Gene3D" id="1.10.510.10">
    <property type="entry name" value="Transferase(Phosphotransferase) domain 1"/>
    <property type="match status" value="1"/>
</dbReference>
<dbReference type="InterPro" id="IPR000719">
    <property type="entry name" value="Prot_kinase_dom"/>
</dbReference>
<keyword evidence="2" id="KW-0723">Serine/threonine-protein kinase</keyword>
<dbReference type="Pfam" id="PF00069">
    <property type="entry name" value="Pkinase"/>
    <property type="match status" value="1"/>
</dbReference>
<evidence type="ECO:0000256" key="5">
    <source>
        <dbReference type="ARBA" id="ARBA00022777"/>
    </source>
</evidence>
<reference evidence="11" key="1">
    <citation type="submission" date="2021-04" db="EMBL/GenBank/DDBJ databases">
        <title>Pseudonocardia sp. nov., isolated from sandy soil of mangrove forest.</title>
        <authorList>
            <person name="Zan Z."/>
            <person name="Huang R."/>
            <person name="Liu W."/>
        </authorList>
    </citation>
    <scope>NUCLEOTIDE SEQUENCE</scope>
    <source>
        <strain evidence="11">S2-4</strain>
    </source>
</reference>
<gene>
    <name evidence="11" type="ORF">KDL28_12205</name>
</gene>
<comment type="caution">
    <text evidence="11">The sequence shown here is derived from an EMBL/GenBank/DDBJ whole genome shotgun (WGS) entry which is preliminary data.</text>
</comment>
<evidence type="ECO:0000256" key="7">
    <source>
        <dbReference type="PROSITE-ProRule" id="PRU10141"/>
    </source>
</evidence>
<protein>
    <recommendedName>
        <fullName evidence="1">non-specific serine/threonine protein kinase</fullName>
        <ecNumber evidence="1">2.7.11.1</ecNumber>
    </recommendedName>
</protein>
<dbReference type="Proteomes" id="UP001165283">
    <property type="component" value="Unassembled WGS sequence"/>
</dbReference>
<evidence type="ECO:0000259" key="10">
    <source>
        <dbReference type="PROSITE" id="PS50011"/>
    </source>
</evidence>
<dbReference type="PROSITE" id="PS50011">
    <property type="entry name" value="PROTEIN_KINASE_DOM"/>
    <property type="match status" value="1"/>
</dbReference>
<dbReference type="InterPro" id="IPR017441">
    <property type="entry name" value="Protein_kinase_ATP_BS"/>
</dbReference>
<evidence type="ECO:0000313" key="11">
    <source>
        <dbReference type="EMBL" id="MCO1655816.1"/>
    </source>
</evidence>
<dbReference type="PANTHER" id="PTHR43289:SF6">
    <property type="entry name" value="SERINE_THREONINE-PROTEIN KINASE NEKL-3"/>
    <property type="match status" value="1"/>
</dbReference>
<keyword evidence="9" id="KW-1133">Transmembrane helix</keyword>
<evidence type="ECO:0000256" key="1">
    <source>
        <dbReference type="ARBA" id="ARBA00012513"/>
    </source>
</evidence>
<organism evidence="11 12">
    <name type="scientific">Pseudonocardia humida</name>
    <dbReference type="NCBI Taxonomy" id="2800819"/>
    <lineage>
        <taxon>Bacteria</taxon>
        <taxon>Bacillati</taxon>
        <taxon>Actinomycetota</taxon>
        <taxon>Actinomycetes</taxon>
        <taxon>Pseudonocardiales</taxon>
        <taxon>Pseudonocardiaceae</taxon>
        <taxon>Pseudonocardia</taxon>
    </lineage>
</organism>
<sequence length="593" mass="62095">MTSVPPLEIPGLENPEVIGQGGFGTVFKVEEPEFGRSVAVKVIEERLNGDSVRRAFLRECQAMGALSGHPHIVTVLRGGTTDTGRAYIVMDLMSEGSLGDRIARDGPLPWPEVLEIGVMVAGALETAHRAGILHLDMKPANVLVSKYGEPKLADFGISRLPGVTETTDGRVKASVAFAAPERLLDGTATVASDIYGLGATLYTLLVGRPAFTSETGHDDLLATVARVVRDPVPDLRPRGVPDVVARAIERMMAKSPAERFPSAADAAVEMQAAQRSTGRPVTRAVIEGERPTHGDTVTWAAPRSVPGVAPLRPLVPGFAEADRAGSSGPSAFAGPGQGPSGPTPRVPAWISAPYGGQSADPPPTEPVPAQQAPTRAVAGPQQPPHWAPPPMAARHRRGPIIAGVAAAVVVIVGAGMLAWYLNRPPTISTGSGPTTTTTAAAPSTSRTTTPPPPTSTTIDIPFDATVAIDPSVTHPAAVDARSSLREYILGINEARYEDAFAYFSPDSATFQGGIDAWAEGQLTTIIVDARITAVRDIDPVTIEVDMTFTSTQAAEDGPDGQECTYWNLAYEMDGSSPVWLIRGASAITPPVAC</sequence>
<dbReference type="InterPro" id="IPR008271">
    <property type="entry name" value="Ser/Thr_kinase_AS"/>
</dbReference>
<feature type="region of interest" description="Disordered" evidence="8">
    <location>
        <begin position="319"/>
        <end position="392"/>
    </location>
</feature>
<dbReference type="PANTHER" id="PTHR43289">
    <property type="entry name" value="MITOGEN-ACTIVATED PROTEIN KINASE KINASE KINASE 20-RELATED"/>
    <property type="match status" value="1"/>
</dbReference>
<evidence type="ECO:0000256" key="6">
    <source>
        <dbReference type="ARBA" id="ARBA00022840"/>
    </source>
</evidence>
<keyword evidence="6 7" id="KW-0067">ATP-binding</keyword>
<feature type="compositionally biased region" description="Low complexity" evidence="8">
    <location>
        <begin position="324"/>
        <end position="334"/>
    </location>
</feature>
<dbReference type="RefSeq" id="WP_252437956.1">
    <property type="nucleotide sequence ID" value="NZ_JAGSOV010000024.1"/>
</dbReference>
<dbReference type="GO" id="GO:0016301">
    <property type="term" value="F:kinase activity"/>
    <property type="evidence" value="ECO:0007669"/>
    <property type="project" value="UniProtKB-KW"/>
</dbReference>
<evidence type="ECO:0000256" key="4">
    <source>
        <dbReference type="ARBA" id="ARBA00022741"/>
    </source>
</evidence>
<keyword evidence="9" id="KW-0812">Transmembrane</keyword>
<feature type="region of interest" description="Disordered" evidence="8">
    <location>
        <begin position="425"/>
        <end position="455"/>
    </location>
</feature>
<dbReference type="EMBL" id="JAGSOV010000024">
    <property type="protein sequence ID" value="MCO1655816.1"/>
    <property type="molecule type" value="Genomic_DNA"/>
</dbReference>
<evidence type="ECO:0000256" key="8">
    <source>
        <dbReference type="SAM" id="MobiDB-lite"/>
    </source>
</evidence>
<feature type="compositionally biased region" description="Pro residues" evidence="8">
    <location>
        <begin position="381"/>
        <end position="391"/>
    </location>
</feature>
<evidence type="ECO:0000256" key="3">
    <source>
        <dbReference type="ARBA" id="ARBA00022679"/>
    </source>
</evidence>
<dbReference type="SUPFAM" id="SSF56112">
    <property type="entry name" value="Protein kinase-like (PK-like)"/>
    <property type="match status" value="1"/>
</dbReference>
<keyword evidence="12" id="KW-1185">Reference proteome</keyword>
<evidence type="ECO:0000256" key="2">
    <source>
        <dbReference type="ARBA" id="ARBA00022527"/>
    </source>
</evidence>